<dbReference type="InterPro" id="IPR008969">
    <property type="entry name" value="CarboxyPept-like_regulatory"/>
</dbReference>
<accession>A0A1G9UZW5</accession>
<evidence type="ECO:0000259" key="2">
    <source>
        <dbReference type="Pfam" id="PF14905"/>
    </source>
</evidence>
<feature type="compositionally biased region" description="Polar residues" evidence="1">
    <location>
        <begin position="385"/>
        <end position="395"/>
    </location>
</feature>
<sequence>MHQFINQNQINLRKSTIALFFFTLFYTFTNAQDFSINGKVVDSFSKDPLEATTVYAESIKDSTLITYTISDKAGFFELEGKSNLTEVNLFFSYNGYKTTLKKVVLKPSLSLGEIAMEEQAEELKGVEVTGERVPIRIKKDTLEFNADSFKTRPDATVEEVLKKLPGVDVDSNGKITVNGKEVSQVLVNGQVFFSKDPKVVTKSLPKEVIDKIQITSTKTKTQEFTGEQGDGDSKTINLTIKEDKNKGLLGRLSGGYGTDERYQANGLLNYFDGQQRISAIASSNNINSAGFSFDEIYGMMGRTRGGISMNSNGGFSVGGLSFGFGEGITTSSNLGASYADSKKGEYKVSANYFYANSDSYNDQKTSRENILPNGRFFTDSESRFEGTTSGNQGSANLEFDIDETLRISIEPSMSVNRTNSSNAGFTVSSDETGEIINRNETRTVGDGQQRDFTNRMDVFKKLDTLGRYIRLSFSNNNRANEDITNLESVREVFGDNPVQEILDQRTMVTDKHDNYTLGATYREVLGDKLFLDFGYEYRNNKDYNKREVFDFDDSIGRYTDFNETLSSDFNFKNRQHYPSLALNRNGKKLRLGVTASLMNTKLENEDFSRNSSFSKTYNNFLFRVSGNYNIDQSKRIYMGYYSRLNLPSINQLQPVANINNPLNVVIGNPNLSPSVNHSVNLDFNNYSWKERTGYFIYAWLSAEQNKVVPVTVTDENFLRTTTYTNVKGNQNGQLGTRYSKEFKKDSTLTVKVDVNPYLSYRKEIGFNNGNRLEARIWSITPRITTTFNYKELLEIVPGYRIAFNDTKYNIDTFKDINFISHTAEFKTTTYWPKGLVWGNDISYTYNGNVGPSFDRDFLLWNISLGVQMFNDKGTFKILAYDLLDQNNNTRRSTGQDYIQDFQGTVLQRYFMASFTFKFDQFGGKKPSGNGMRFF</sequence>
<keyword evidence="4" id="KW-1185">Reference proteome</keyword>
<name>A0A1G9UZW5_9FLAO</name>
<organism evidence="3 4">
    <name type="scientific">Kriegella aquimaris</name>
    <dbReference type="NCBI Taxonomy" id="192904"/>
    <lineage>
        <taxon>Bacteria</taxon>
        <taxon>Pseudomonadati</taxon>
        <taxon>Bacteroidota</taxon>
        <taxon>Flavobacteriia</taxon>
        <taxon>Flavobacteriales</taxon>
        <taxon>Flavobacteriaceae</taxon>
        <taxon>Kriegella</taxon>
    </lineage>
</organism>
<dbReference type="SUPFAM" id="SSF56935">
    <property type="entry name" value="Porins"/>
    <property type="match status" value="1"/>
</dbReference>
<dbReference type="SUPFAM" id="SSF49464">
    <property type="entry name" value="Carboxypeptidase regulatory domain-like"/>
    <property type="match status" value="1"/>
</dbReference>
<dbReference type="AlphaFoldDB" id="A0A1G9UZW5"/>
<gene>
    <name evidence="3" type="ORF">SAMN04488514_11244</name>
</gene>
<evidence type="ECO:0000256" key="1">
    <source>
        <dbReference type="SAM" id="MobiDB-lite"/>
    </source>
</evidence>
<reference evidence="3 4" key="1">
    <citation type="submission" date="2016-10" db="EMBL/GenBank/DDBJ databases">
        <authorList>
            <person name="de Groot N.N."/>
        </authorList>
    </citation>
    <scope>NUCLEOTIDE SEQUENCE [LARGE SCALE GENOMIC DNA]</scope>
    <source>
        <strain evidence="3 4">DSM 19886</strain>
    </source>
</reference>
<dbReference type="EMBL" id="FNGV01000012">
    <property type="protein sequence ID" value="SDM65306.1"/>
    <property type="molecule type" value="Genomic_DNA"/>
</dbReference>
<dbReference type="STRING" id="192904.SAMN04488514_11244"/>
<feature type="domain" description="Outer membrane protein beta-barrel" evidence="2">
    <location>
        <begin position="460"/>
        <end position="791"/>
    </location>
</feature>
<protein>
    <submittedName>
        <fullName evidence="3">CarboxypepD_reg-like domain-containing protein</fullName>
    </submittedName>
</protein>
<evidence type="ECO:0000313" key="3">
    <source>
        <dbReference type="EMBL" id="SDM65306.1"/>
    </source>
</evidence>
<dbReference type="Pfam" id="PF14905">
    <property type="entry name" value="OMP_b-brl_3"/>
    <property type="match status" value="1"/>
</dbReference>
<dbReference type="Proteomes" id="UP000199440">
    <property type="component" value="Unassembled WGS sequence"/>
</dbReference>
<feature type="region of interest" description="Disordered" evidence="1">
    <location>
        <begin position="376"/>
        <end position="395"/>
    </location>
</feature>
<dbReference type="InterPro" id="IPR041700">
    <property type="entry name" value="OMP_b-brl_3"/>
</dbReference>
<evidence type="ECO:0000313" key="4">
    <source>
        <dbReference type="Proteomes" id="UP000199440"/>
    </source>
</evidence>
<proteinExistence type="predicted"/>